<evidence type="ECO:0000256" key="3">
    <source>
        <dbReference type="ARBA" id="ARBA00022777"/>
    </source>
</evidence>
<dbReference type="PROSITE" id="PS51096">
    <property type="entry name" value="PTS_EIIA_TYPE_4"/>
    <property type="match status" value="1"/>
</dbReference>
<dbReference type="GO" id="GO:0009401">
    <property type="term" value="P:phosphoenolpyruvate-dependent sugar phosphotransferase system"/>
    <property type="evidence" value="ECO:0007669"/>
    <property type="project" value="InterPro"/>
</dbReference>
<dbReference type="GO" id="GO:0016020">
    <property type="term" value="C:membrane"/>
    <property type="evidence" value="ECO:0007669"/>
    <property type="project" value="InterPro"/>
</dbReference>
<dbReference type="PANTHER" id="PTHR32071:SF38">
    <property type="entry name" value="PSP OPERON TRANSCRIPTIONAL ACTIVATOR"/>
    <property type="match status" value="1"/>
</dbReference>
<dbReference type="InterPro" id="IPR003593">
    <property type="entry name" value="AAA+_ATPase"/>
</dbReference>
<dbReference type="RefSeq" id="WP_122626166.1">
    <property type="nucleotide sequence ID" value="NZ_UPPP01000053.1"/>
</dbReference>
<organism evidence="9 10">
    <name type="scientific">Lucifera butyrica</name>
    <dbReference type="NCBI Taxonomy" id="1351585"/>
    <lineage>
        <taxon>Bacteria</taxon>
        <taxon>Bacillati</taxon>
        <taxon>Bacillota</taxon>
        <taxon>Negativicutes</taxon>
        <taxon>Veillonellales</taxon>
        <taxon>Veillonellaceae</taxon>
        <taxon>Lucifera</taxon>
    </lineage>
</organism>
<feature type="domain" description="PRD" evidence="8">
    <location>
        <begin position="797"/>
        <end position="902"/>
    </location>
</feature>
<dbReference type="CDD" id="cd00006">
    <property type="entry name" value="PTS_IIA_man"/>
    <property type="match status" value="1"/>
</dbReference>
<gene>
    <name evidence="9" type="ORF">LUCI_0368</name>
</gene>
<dbReference type="InterPro" id="IPR004701">
    <property type="entry name" value="PTS_EIIA_man-typ"/>
</dbReference>
<dbReference type="PROSITE" id="PS50045">
    <property type="entry name" value="SIGMA54_INTERACT_4"/>
    <property type="match status" value="1"/>
</dbReference>
<evidence type="ECO:0000256" key="1">
    <source>
        <dbReference type="ARBA" id="ARBA00022679"/>
    </source>
</evidence>
<name>A0A498R1E0_9FIRM</name>
<dbReference type="InterPro" id="IPR036662">
    <property type="entry name" value="PTS_EIIA_man-typ_sf"/>
</dbReference>
<dbReference type="CDD" id="cd00009">
    <property type="entry name" value="AAA"/>
    <property type="match status" value="1"/>
</dbReference>
<dbReference type="GO" id="GO:0006355">
    <property type="term" value="P:regulation of DNA-templated transcription"/>
    <property type="evidence" value="ECO:0007669"/>
    <property type="project" value="InterPro"/>
</dbReference>
<keyword evidence="3" id="KW-0418">Kinase</keyword>
<evidence type="ECO:0000259" key="6">
    <source>
        <dbReference type="PROSITE" id="PS50045"/>
    </source>
</evidence>
<dbReference type="OrthoDB" id="9765164at2"/>
<evidence type="ECO:0000313" key="9">
    <source>
        <dbReference type="EMBL" id="VBB05161.1"/>
    </source>
</evidence>
<feature type="domain" description="PTS EIIA type-4" evidence="7">
    <location>
        <begin position="551"/>
        <end position="674"/>
    </location>
</feature>
<keyword evidence="4" id="KW-0067">ATP-binding</keyword>
<dbReference type="GO" id="GO:0003677">
    <property type="term" value="F:DNA binding"/>
    <property type="evidence" value="ECO:0007669"/>
    <property type="project" value="UniProtKB-KW"/>
</dbReference>
<reference evidence="9 10" key="1">
    <citation type="submission" date="2018-06" db="EMBL/GenBank/DDBJ databases">
        <authorList>
            <person name="Strepis N."/>
        </authorList>
    </citation>
    <scope>NUCLEOTIDE SEQUENCE [LARGE SCALE GENOMIC DNA]</scope>
    <source>
        <strain evidence="9">LUCI</strain>
    </source>
</reference>
<dbReference type="SUPFAM" id="SSF52540">
    <property type="entry name" value="P-loop containing nucleoside triphosphate hydrolases"/>
    <property type="match status" value="1"/>
</dbReference>
<dbReference type="SMART" id="SM00382">
    <property type="entry name" value="AAA"/>
    <property type="match status" value="1"/>
</dbReference>
<feature type="domain" description="PRD" evidence="8">
    <location>
        <begin position="442"/>
        <end position="547"/>
    </location>
</feature>
<dbReference type="Gene3D" id="3.40.50.510">
    <property type="entry name" value="Phosphotransferase system, mannose-type IIA component"/>
    <property type="match status" value="1"/>
</dbReference>
<evidence type="ECO:0000256" key="4">
    <source>
        <dbReference type="ARBA" id="ARBA00022840"/>
    </source>
</evidence>
<dbReference type="InterPro" id="IPR027417">
    <property type="entry name" value="P-loop_NTPase"/>
</dbReference>
<dbReference type="InterPro" id="IPR036390">
    <property type="entry name" value="WH_DNA-bd_sf"/>
</dbReference>
<dbReference type="Pfam" id="PF00158">
    <property type="entry name" value="Sigma54_activat"/>
    <property type="match status" value="1"/>
</dbReference>
<keyword evidence="10" id="KW-1185">Reference proteome</keyword>
<evidence type="ECO:0000313" key="10">
    <source>
        <dbReference type="Proteomes" id="UP000277811"/>
    </source>
</evidence>
<accession>A0A498R1E0</accession>
<dbReference type="GO" id="GO:0005524">
    <property type="term" value="F:ATP binding"/>
    <property type="evidence" value="ECO:0007669"/>
    <property type="project" value="UniProtKB-KW"/>
</dbReference>
<dbReference type="SUPFAM" id="SSF53062">
    <property type="entry name" value="PTS system fructose IIA component-like"/>
    <property type="match status" value="1"/>
</dbReference>
<keyword evidence="1 9" id="KW-0808">Transferase</keyword>
<keyword evidence="5" id="KW-0238">DNA-binding</keyword>
<evidence type="ECO:0000259" key="8">
    <source>
        <dbReference type="PROSITE" id="PS51372"/>
    </source>
</evidence>
<feature type="domain" description="Sigma-54 factor interaction" evidence="6">
    <location>
        <begin position="82"/>
        <end position="316"/>
    </location>
</feature>
<evidence type="ECO:0000256" key="2">
    <source>
        <dbReference type="ARBA" id="ARBA00022741"/>
    </source>
</evidence>
<dbReference type="Proteomes" id="UP000277811">
    <property type="component" value="Unassembled WGS sequence"/>
</dbReference>
<keyword evidence="2" id="KW-0547">Nucleotide-binding</keyword>
<dbReference type="AlphaFoldDB" id="A0A498R1E0"/>
<dbReference type="PROSITE" id="PS00676">
    <property type="entry name" value="SIGMA54_INTERACT_2"/>
    <property type="match status" value="1"/>
</dbReference>
<dbReference type="PANTHER" id="PTHR32071">
    <property type="entry name" value="TRANSCRIPTIONAL REGULATORY PROTEIN"/>
    <property type="match status" value="1"/>
</dbReference>
<dbReference type="Gene3D" id="1.10.1790.10">
    <property type="entry name" value="PRD domain"/>
    <property type="match status" value="2"/>
</dbReference>
<dbReference type="InterPro" id="IPR033887">
    <property type="entry name" value="PTS_IIA_man"/>
</dbReference>
<dbReference type="Gene3D" id="3.40.50.300">
    <property type="entry name" value="P-loop containing nucleotide triphosphate hydrolases"/>
    <property type="match status" value="1"/>
</dbReference>
<protein>
    <submittedName>
        <fullName evidence="9">Phosphotransferase system mannose-type iia component</fullName>
    </submittedName>
</protein>
<dbReference type="InterPro" id="IPR011608">
    <property type="entry name" value="PRD"/>
</dbReference>
<dbReference type="InterPro" id="IPR002078">
    <property type="entry name" value="Sigma_54_int"/>
</dbReference>
<dbReference type="SUPFAM" id="SSF46785">
    <property type="entry name" value="Winged helix' DNA-binding domain"/>
    <property type="match status" value="1"/>
</dbReference>
<sequence>MRRIDVIYQALTELEFPDKGISAFKLSDYLKMDRANVSRYLNQLCNERRIRKIDGRPVLYCLVREAKPDNRRNQSHSCLELMVGAELSLQISIQQAKAAILYPPRGLHTLILGETGVGKSMFAEFMYQFAVESQVIGEDAPFVRFNCADYADNPQLLLAQIFGVKKGAYSGADSDKEGLMKKADGGILFLDEIHRLPPQGQEMLFTFIDKGYFRPLGETQKLVPAAVQIIAATTEEPQSYLLKTFTRRIPMTITLPPLRERSLKERYLLVEEFIRTEAKRIGTEVYITKSALTSLLLYDCPHNTGQLKSDIQLACAKSFLNFKAQKRDYILIEQADLHQRVKRGLLKLQEKREEINDLLQDKGDILFFYQQEDGGLSEYVSEEDYGSEYFYDIIEKKLNKLKEEGLYEQQINDILNIEIENYFKKYLSDLPAKFRKEEIAKVVNRQIVNMVEEILTFAQTRLNKEFDEKVYYGLALHLHKSVERIRHGAKIYHPKLNLIRTQYADEFLTAIEIARLIDARLEIETPLDEIGYLTMFLASDCYQIKSREDGKVGVLVIMHGQATASSMCHVANSLIGGEYAQALDMPLNMKPEKMYEQAKQKVLQMDAGKGVILLIDMGSLNNFGEMLREETGIRTRIIDMASTPVVIEACRKTIAGCSLDSIYFSCQELSRYRIQTNTKKQNYNKFLIITACFTGDGAAERLKEVIQKQLNSKWGIHVAPLTLLDHNDFFAKVQLLNKEYQIVAVVSTVNIFIENVPFISASEILAGEGIAKLETLLSEEQEYLKIKKSLRTHIKSAPVETLIEDIRKIIRRIEQELNLLISQDVKMGMILHISFMVDKLRNSDSQSQSVFADLPAYCSQYGKEFSIIQETLKILEKNYQIHITQDEIAYIVRMVVENSDSV</sequence>
<dbReference type="SUPFAM" id="SSF63520">
    <property type="entry name" value="PTS-regulatory domain, PRD"/>
    <property type="match status" value="2"/>
</dbReference>
<dbReference type="GO" id="GO:0016301">
    <property type="term" value="F:kinase activity"/>
    <property type="evidence" value="ECO:0007669"/>
    <property type="project" value="UniProtKB-KW"/>
</dbReference>
<evidence type="ECO:0000256" key="5">
    <source>
        <dbReference type="ARBA" id="ARBA00023125"/>
    </source>
</evidence>
<dbReference type="EMBL" id="UPPP01000053">
    <property type="protein sequence ID" value="VBB05161.1"/>
    <property type="molecule type" value="Genomic_DNA"/>
</dbReference>
<dbReference type="Pfam" id="PF00874">
    <property type="entry name" value="PRD"/>
    <property type="match status" value="2"/>
</dbReference>
<dbReference type="InterPro" id="IPR036634">
    <property type="entry name" value="PRD_sf"/>
</dbReference>
<dbReference type="Pfam" id="PF03610">
    <property type="entry name" value="EIIA-man"/>
    <property type="match status" value="1"/>
</dbReference>
<dbReference type="InterPro" id="IPR025943">
    <property type="entry name" value="Sigma_54_int_dom_ATP-bd_2"/>
</dbReference>
<evidence type="ECO:0000259" key="7">
    <source>
        <dbReference type="PROSITE" id="PS51096"/>
    </source>
</evidence>
<proteinExistence type="predicted"/>
<dbReference type="PROSITE" id="PS51372">
    <property type="entry name" value="PRD_2"/>
    <property type="match status" value="2"/>
</dbReference>